<dbReference type="PANTHER" id="PTHR47354:SF5">
    <property type="entry name" value="PROTEIN RFBI"/>
    <property type="match status" value="1"/>
</dbReference>
<dbReference type="Pfam" id="PF07729">
    <property type="entry name" value="FCD"/>
    <property type="match status" value="1"/>
</dbReference>
<dbReference type="Pfam" id="PF00970">
    <property type="entry name" value="FAD_binding_6"/>
    <property type="match status" value="1"/>
</dbReference>
<organism evidence="1 2">
    <name type="scientific">Citricoccus parietis</name>
    <dbReference type="NCBI Taxonomy" id="592307"/>
    <lineage>
        <taxon>Bacteria</taxon>
        <taxon>Bacillati</taxon>
        <taxon>Actinomycetota</taxon>
        <taxon>Actinomycetes</taxon>
        <taxon>Micrococcales</taxon>
        <taxon>Micrococcaceae</taxon>
        <taxon>Citricoccus</taxon>
    </lineage>
</organism>
<evidence type="ECO:0000313" key="1">
    <source>
        <dbReference type="EMBL" id="MFB9073363.1"/>
    </source>
</evidence>
<dbReference type="PROSITE" id="PS51379">
    <property type="entry name" value="4FE4S_FER_2"/>
    <property type="match status" value="1"/>
</dbReference>
<dbReference type="Pfam" id="PF00111">
    <property type="entry name" value="Fer2"/>
    <property type="match status" value="1"/>
</dbReference>
<dbReference type="Pfam" id="PF00175">
    <property type="entry name" value="NAD_binding_1"/>
    <property type="match status" value="1"/>
</dbReference>
<dbReference type="InterPro" id="IPR001709">
    <property type="entry name" value="Flavoprot_Pyr_Nucl_cyt_Rdtase"/>
</dbReference>
<dbReference type="InterPro" id="IPR011711">
    <property type="entry name" value="GntR_C"/>
</dbReference>
<dbReference type="Gene3D" id="1.20.120.530">
    <property type="entry name" value="GntR ligand-binding domain-like"/>
    <property type="match status" value="1"/>
</dbReference>
<dbReference type="EMBL" id="JBHMFI010000001">
    <property type="protein sequence ID" value="MFB9073363.1"/>
    <property type="molecule type" value="Genomic_DNA"/>
</dbReference>
<sequence>MGHQVALSFEDGVTKVVKVGDFETIMDAAYKARINIPSDCRDGACGTCKSFCDSGTFDPGDFIEDALTDDELEKGYLLTCQAVPESDMMIQVPATAESAKTSAAAFTSTLSRLDKHSESTISFTLDVQDRDELAYLPGQYVNIKVPGTDAERSYSFSTGPDEDHSSFMVRITPQGAMSEFLRDRAAVGDTIEFTGPYGSFFLREPQRPLLLLAGGTGLAPLMSILEKLSANPPAHPVHLIYGVSREADIVGLEWLRAYEERLPQFTWDLIASEEGTSAPHTGYVTQIIEPEHLNDGDVDVYLCGPPPMVNAVAKWLETEGVEPANFYFERFAPKEATGGDAETGAPASAEQVESAGDTLSRSEAVSSMTTGRLSFRKEDSYAQLDARMGLELAITELMFGRLTDEQLQQFRRLAEATAACVGEGTVTDPEEYVKTNEAFHEYLFTISDNPVLLESYRRLDLSEQMFATFEQGTEIFARVSQDHVDMVQAFEDGGQEDKERAREIVMAHAKDAKGTMATAIDAVESGPGADRGHDAGQAPAAAAAASRAVA</sequence>
<dbReference type="CDD" id="cd00207">
    <property type="entry name" value="fer2"/>
    <property type="match status" value="1"/>
</dbReference>
<protein>
    <submittedName>
        <fullName evidence="1">Benzoate 1,2-dioxygenase electron transfer component BenC</fullName>
    </submittedName>
</protein>
<name>A0ABV5G4G1_9MICC</name>
<dbReference type="PANTHER" id="PTHR47354">
    <property type="entry name" value="NADH OXIDOREDUCTASE HCR"/>
    <property type="match status" value="1"/>
</dbReference>
<dbReference type="PRINTS" id="PR00410">
    <property type="entry name" value="PHEHYDRXLASE"/>
</dbReference>
<proteinExistence type="predicted"/>
<dbReference type="Gene3D" id="2.40.30.10">
    <property type="entry name" value="Translation factors"/>
    <property type="match status" value="1"/>
</dbReference>
<evidence type="ECO:0000313" key="2">
    <source>
        <dbReference type="Proteomes" id="UP001589575"/>
    </source>
</evidence>
<keyword evidence="2" id="KW-1185">Reference proteome</keyword>
<dbReference type="InterPro" id="IPR017896">
    <property type="entry name" value="4Fe4S_Fe-S-bd"/>
</dbReference>
<dbReference type="SUPFAM" id="SSF48008">
    <property type="entry name" value="GntR ligand-binding domain-like"/>
    <property type="match status" value="1"/>
</dbReference>
<dbReference type="InterPro" id="IPR008333">
    <property type="entry name" value="Cbr1-like_FAD-bd_dom"/>
</dbReference>
<dbReference type="SMART" id="SM00895">
    <property type="entry name" value="FCD"/>
    <property type="match status" value="1"/>
</dbReference>
<reference evidence="1 2" key="1">
    <citation type="submission" date="2024-09" db="EMBL/GenBank/DDBJ databases">
        <authorList>
            <person name="Sun Q."/>
            <person name="Mori K."/>
        </authorList>
    </citation>
    <scope>NUCLEOTIDE SEQUENCE [LARGE SCALE GENOMIC DNA]</scope>
    <source>
        <strain evidence="1 2">CCM 7609</strain>
    </source>
</reference>
<dbReference type="SUPFAM" id="SSF63380">
    <property type="entry name" value="Riboflavin synthase domain-like"/>
    <property type="match status" value="1"/>
</dbReference>
<dbReference type="Proteomes" id="UP001589575">
    <property type="component" value="Unassembled WGS sequence"/>
</dbReference>
<dbReference type="InterPro" id="IPR001041">
    <property type="entry name" value="2Fe-2S_ferredoxin-type"/>
</dbReference>
<dbReference type="InterPro" id="IPR008920">
    <property type="entry name" value="TF_FadR/GntR_C"/>
</dbReference>
<dbReference type="InterPro" id="IPR039261">
    <property type="entry name" value="FNR_nucleotide-bd"/>
</dbReference>
<gene>
    <name evidence="1" type="primary">benC</name>
    <name evidence="1" type="ORF">ACFFX0_20035</name>
</gene>
<dbReference type="SUPFAM" id="SSF52343">
    <property type="entry name" value="Ferredoxin reductase-like, C-terminal NADP-linked domain"/>
    <property type="match status" value="1"/>
</dbReference>
<dbReference type="InterPro" id="IPR012675">
    <property type="entry name" value="Beta-grasp_dom_sf"/>
</dbReference>
<dbReference type="PROSITE" id="PS51085">
    <property type="entry name" value="2FE2S_FER_2"/>
    <property type="match status" value="1"/>
</dbReference>
<dbReference type="Gene3D" id="3.40.50.80">
    <property type="entry name" value="Nucleotide-binding domain of ferredoxin-NADP reductase (FNR) module"/>
    <property type="match status" value="1"/>
</dbReference>
<dbReference type="InterPro" id="IPR001433">
    <property type="entry name" value="OxRdtase_FAD/NAD-bd"/>
</dbReference>
<accession>A0ABV5G4G1</accession>
<dbReference type="Gene3D" id="3.10.20.30">
    <property type="match status" value="1"/>
</dbReference>
<dbReference type="InterPro" id="IPR036010">
    <property type="entry name" value="2Fe-2S_ferredoxin-like_sf"/>
</dbReference>
<dbReference type="PROSITE" id="PS00197">
    <property type="entry name" value="2FE2S_FER_1"/>
    <property type="match status" value="1"/>
</dbReference>
<dbReference type="CDD" id="cd06209">
    <property type="entry name" value="BenDO_FAD_NAD"/>
    <property type="match status" value="1"/>
</dbReference>
<dbReference type="InterPro" id="IPR050415">
    <property type="entry name" value="MRET"/>
</dbReference>
<dbReference type="NCBIfam" id="NF040810">
    <property type="entry name" value="BenC"/>
    <property type="match status" value="1"/>
</dbReference>
<comment type="caution">
    <text evidence="1">The sequence shown here is derived from an EMBL/GenBank/DDBJ whole genome shotgun (WGS) entry which is preliminary data.</text>
</comment>
<dbReference type="SUPFAM" id="SSF54292">
    <property type="entry name" value="2Fe-2S ferredoxin-like"/>
    <property type="match status" value="1"/>
</dbReference>
<dbReference type="InterPro" id="IPR017927">
    <property type="entry name" value="FAD-bd_FR_type"/>
</dbReference>
<dbReference type="PROSITE" id="PS51384">
    <property type="entry name" value="FAD_FR"/>
    <property type="match status" value="1"/>
</dbReference>
<dbReference type="PRINTS" id="PR00371">
    <property type="entry name" value="FPNCR"/>
</dbReference>
<dbReference type="InterPro" id="IPR017938">
    <property type="entry name" value="Riboflavin_synthase-like_b-brl"/>
</dbReference>
<dbReference type="InterPro" id="IPR006058">
    <property type="entry name" value="2Fe2S_fd_BS"/>
</dbReference>
<dbReference type="InterPro" id="IPR047683">
    <property type="entry name" value="BenC-like_FAD_NAD-bd"/>
</dbReference>